<evidence type="ECO:0000256" key="5">
    <source>
        <dbReference type="ARBA" id="ARBA00023136"/>
    </source>
</evidence>
<evidence type="ECO:0000256" key="4">
    <source>
        <dbReference type="ARBA" id="ARBA00022989"/>
    </source>
</evidence>
<gene>
    <name evidence="7" type="ORF">SAMN05444486_1011303</name>
</gene>
<dbReference type="EMBL" id="FNPR01000001">
    <property type="protein sequence ID" value="SDY31846.1"/>
    <property type="molecule type" value="Genomic_DNA"/>
</dbReference>
<evidence type="ECO:0000256" key="6">
    <source>
        <dbReference type="SAM" id="Phobius"/>
    </source>
</evidence>
<dbReference type="GeneID" id="78124069"/>
<proteinExistence type="predicted"/>
<comment type="subcellular location">
    <subcellularLocation>
        <location evidence="1">Cell membrane</location>
    </subcellularLocation>
</comment>
<dbReference type="STRING" id="576131.SAMN05444486_1011303"/>
<keyword evidence="7" id="KW-0966">Cell projection</keyword>
<dbReference type="RefSeq" id="WP_089888772.1">
    <property type="nucleotide sequence ID" value="NZ_FNPR01000001.1"/>
</dbReference>
<organism evidence="7 8">
    <name type="scientific">Lentibacter algarum</name>
    <dbReference type="NCBI Taxonomy" id="576131"/>
    <lineage>
        <taxon>Bacteria</taxon>
        <taxon>Pseudomonadati</taxon>
        <taxon>Pseudomonadota</taxon>
        <taxon>Alphaproteobacteria</taxon>
        <taxon>Rhodobacterales</taxon>
        <taxon>Roseobacteraceae</taxon>
        <taxon>Lentibacter</taxon>
    </lineage>
</organism>
<feature type="transmembrane region" description="Helical" evidence="6">
    <location>
        <begin position="6"/>
        <end position="25"/>
    </location>
</feature>
<protein>
    <submittedName>
        <fullName evidence="7">Flagellar biosynthesis protein, FliO</fullName>
    </submittedName>
</protein>
<keyword evidence="5 6" id="KW-0472">Membrane</keyword>
<dbReference type="GO" id="GO:0044781">
    <property type="term" value="P:bacterial-type flagellum organization"/>
    <property type="evidence" value="ECO:0007669"/>
    <property type="project" value="InterPro"/>
</dbReference>
<evidence type="ECO:0000256" key="1">
    <source>
        <dbReference type="ARBA" id="ARBA00004236"/>
    </source>
</evidence>
<accession>A0A1H3IVS9</accession>
<keyword evidence="4 6" id="KW-1133">Transmembrane helix</keyword>
<dbReference type="Proteomes" id="UP000199026">
    <property type="component" value="Unassembled WGS sequence"/>
</dbReference>
<evidence type="ECO:0000313" key="7">
    <source>
        <dbReference type="EMBL" id="SDY31846.1"/>
    </source>
</evidence>
<keyword evidence="8" id="KW-1185">Reference proteome</keyword>
<dbReference type="GO" id="GO:0016020">
    <property type="term" value="C:membrane"/>
    <property type="evidence" value="ECO:0007669"/>
    <property type="project" value="InterPro"/>
</dbReference>
<dbReference type="AlphaFoldDB" id="A0A1H3IVS9"/>
<name>A0A1H3IVS9_9RHOB</name>
<evidence type="ECO:0000256" key="3">
    <source>
        <dbReference type="ARBA" id="ARBA00022692"/>
    </source>
</evidence>
<dbReference type="InterPro" id="IPR022781">
    <property type="entry name" value="Flagellar_biosynth_FliO"/>
</dbReference>
<keyword evidence="7" id="KW-0282">Flagellum</keyword>
<keyword evidence="2" id="KW-1003">Cell membrane</keyword>
<evidence type="ECO:0000256" key="2">
    <source>
        <dbReference type="ARBA" id="ARBA00022475"/>
    </source>
</evidence>
<dbReference type="Pfam" id="PF04347">
    <property type="entry name" value="FliO"/>
    <property type="match status" value="1"/>
</dbReference>
<sequence>MDIQPFQIVTVVVFLAILLAAQLLLKRLRTAGGLPSSVKRMEVLQNLSVGPKERLLLVRVDGSDFLVGVPRHGPLTLQPLAPNSTEVTYV</sequence>
<keyword evidence="3 6" id="KW-0812">Transmembrane</keyword>
<reference evidence="7 8" key="1">
    <citation type="submission" date="2016-10" db="EMBL/GenBank/DDBJ databases">
        <authorList>
            <person name="de Groot N.N."/>
        </authorList>
    </citation>
    <scope>NUCLEOTIDE SEQUENCE [LARGE SCALE GENOMIC DNA]</scope>
    <source>
        <strain evidence="7 8">DSM 24677</strain>
    </source>
</reference>
<keyword evidence="7" id="KW-0969">Cilium</keyword>
<evidence type="ECO:0000313" key="8">
    <source>
        <dbReference type="Proteomes" id="UP000199026"/>
    </source>
</evidence>